<gene>
    <name evidence="11" type="ORF">XarjCFBP7645_02680</name>
</gene>
<feature type="modified residue" description="4-aspartylphosphate" evidence="6">
    <location>
        <position position="890"/>
    </location>
</feature>
<dbReference type="InterPro" id="IPR001610">
    <property type="entry name" value="PAC"/>
</dbReference>
<dbReference type="SUPFAM" id="SSF55874">
    <property type="entry name" value="ATPase domain of HSP90 chaperone/DNA topoisomerase II/histidine kinase"/>
    <property type="match status" value="1"/>
</dbReference>
<dbReference type="SMART" id="SM00091">
    <property type="entry name" value="PAS"/>
    <property type="match status" value="2"/>
</dbReference>
<dbReference type="PROSITE" id="PS50113">
    <property type="entry name" value="PAC"/>
    <property type="match status" value="2"/>
</dbReference>
<dbReference type="InterPro" id="IPR011006">
    <property type="entry name" value="CheY-like_superfamily"/>
</dbReference>
<evidence type="ECO:0000256" key="6">
    <source>
        <dbReference type="PROSITE-ProRule" id="PRU00169"/>
    </source>
</evidence>
<accession>A0A2S7AJB4</accession>
<dbReference type="PROSITE" id="PS50109">
    <property type="entry name" value="HIS_KIN"/>
    <property type="match status" value="1"/>
</dbReference>
<dbReference type="InterPro" id="IPR052162">
    <property type="entry name" value="Sensor_kinase/Photoreceptor"/>
</dbReference>
<dbReference type="AlphaFoldDB" id="A0A2S7AJB4"/>
<dbReference type="Gene3D" id="3.40.50.2300">
    <property type="match status" value="1"/>
</dbReference>
<feature type="domain" description="Response regulatory" evidence="8">
    <location>
        <begin position="840"/>
        <end position="956"/>
    </location>
</feature>
<feature type="domain" description="PAS" evidence="9">
    <location>
        <begin position="309"/>
        <end position="364"/>
    </location>
</feature>
<evidence type="ECO:0000313" key="11">
    <source>
        <dbReference type="EMBL" id="PPU10005.1"/>
    </source>
</evidence>
<dbReference type="CDD" id="cd18161">
    <property type="entry name" value="REC_hyHK_blue-like"/>
    <property type="match status" value="1"/>
</dbReference>
<feature type="domain" description="PAC" evidence="10">
    <location>
        <begin position="496"/>
        <end position="548"/>
    </location>
</feature>
<dbReference type="SUPFAM" id="SSF55785">
    <property type="entry name" value="PYP-like sensor domain (PAS domain)"/>
    <property type="match status" value="4"/>
</dbReference>
<dbReference type="InterPro" id="IPR036890">
    <property type="entry name" value="HATPase_C_sf"/>
</dbReference>
<organism evidence="11 12">
    <name type="scientific">Xanthomonas arboricola</name>
    <dbReference type="NCBI Taxonomy" id="56448"/>
    <lineage>
        <taxon>Bacteria</taxon>
        <taxon>Pseudomonadati</taxon>
        <taxon>Pseudomonadota</taxon>
        <taxon>Gammaproteobacteria</taxon>
        <taxon>Lysobacterales</taxon>
        <taxon>Lysobacteraceae</taxon>
        <taxon>Xanthomonas</taxon>
    </lineage>
</organism>
<evidence type="ECO:0000259" key="10">
    <source>
        <dbReference type="PROSITE" id="PS50113"/>
    </source>
</evidence>
<evidence type="ECO:0000313" key="12">
    <source>
        <dbReference type="Proteomes" id="UP000239204"/>
    </source>
</evidence>
<dbReference type="CDD" id="cd16919">
    <property type="entry name" value="HATPase_CckA-like"/>
    <property type="match status" value="1"/>
</dbReference>
<reference evidence="11 12" key="1">
    <citation type="submission" date="2016-08" db="EMBL/GenBank/DDBJ databases">
        <title>Evolution of the type three secretion system and type three effector repertoires in Xanthomonas.</title>
        <authorList>
            <person name="Merda D."/>
            <person name="Briand M."/>
            <person name="Bosis E."/>
            <person name="Rousseau C."/>
            <person name="Portier P."/>
            <person name="Jacques M.-A."/>
            <person name="Fischer-Le Saux M."/>
        </authorList>
    </citation>
    <scope>NUCLEOTIDE SEQUENCE [LARGE SCALE GENOMIC DNA]</scope>
    <source>
        <strain evidence="11 12">CFBP 7645</strain>
    </source>
</reference>
<dbReference type="EC" id="2.7.13.3" evidence="2"/>
<evidence type="ECO:0000256" key="4">
    <source>
        <dbReference type="ARBA" id="ARBA00022679"/>
    </source>
</evidence>
<dbReference type="InterPro" id="IPR000700">
    <property type="entry name" value="PAS-assoc_C"/>
</dbReference>
<dbReference type="SMART" id="SM00448">
    <property type="entry name" value="REC"/>
    <property type="match status" value="1"/>
</dbReference>
<protein>
    <recommendedName>
        <fullName evidence="2">histidine kinase</fullName>
        <ecNumber evidence="2">2.7.13.3</ecNumber>
    </recommendedName>
</protein>
<comment type="catalytic activity">
    <reaction evidence="1">
        <text>ATP + protein L-histidine = ADP + protein N-phospho-L-histidine.</text>
        <dbReference type="EC" id="2.7.13.3"/>
    </reaction>
</comment>
<dbReference type="Gene3D" id="3.30.565.10">
    <property type="entry name" value="Histidine kinase-like ATPase, C-terminal domain"/>
    <property type="match status" value="1"/>
</dbReference>
<dbReference type="InterPro" id="IPR000014">
    <property type="entry name" value="PAS"/>
</dbReference>
<dbReference type="Pfam" id="PF02518">
    <property type="entry name" value="HATPase_c"/>
    <property type="match status" value="1"/>
</dbReference>
<keyword evidence="3 6" id="KW-0597">Phosphoprotein</keyword>
<dbReference type="InterPro" id="IPR004358">
    <property type="entry name" value="Sig_transdc_His_kin-like_C"/>
</dbReference>
<dbReference type="Pfam" id="PF00072">
    <property type="entry name" value="Response_reg"/>
    <property type="match status" value="1"/>
</dbReference>
<dbReference type="InterPro" id="IPR035965">
    <property type="entry name" value="PAS-like_dom_sf"/>
</dbReference>
<feature type="domain" description="Histidine kinase" evidence="7">
    <location>
        <begin position="593"/>
        <end position="817"/>
    </location>
</feature>
<dbReference type="GO" id="GO:0000155">
    <property type="term" value="F:phosphorelay sensor kinase activity"/>
    <property type="evidence" value="ECO:0007669"/>
    <property type="project" value="InterPro"/>
</dbReference>
<dbReference type="SMART" id="SM00388">
    <property type="entry name" value="HisKA"/>
    <property type="match status" value="1"/>
</dbReference>
<dbReference type="InterPro" id="IPR001789">
    <property type="entry name" value="Sig_transdc_resp-reg_receiver"/>
</dbReference>
<sequence length="965" mass="105639">MFDSPFPICLWSGPHYALIYNDAYRRILAAKHPAALGLPGAVVWAEIWEELQPQFDGVRARGEPVYHEDAPFVMARLEGGGTETAWFNYSLSPLRDEDGSIAAVLNITPETSSRVLLQRRLDQEQAALALSEDRLRSQVAVAKTDAERVQLTLAAGAIIGTWFWNLSTDQFTVDEAFATAFGLDPALGREGIPLAQIVATVHPDDQAGLAAAINHAISKGGRYAHQYRVRRRNGRYHWLEANGHVEHSPDGTPLRFPGVLIDVEERRAVEAEREHAIAALRELNADLERKVLERSFARGRTWQVSPDLLVVIGGNGCFESVNPAWTATLGWSEKELTQSDFLRFVHPQDLVNTQKAWADASERRLPVLHFRNRYRHKDGGWRWLAWVAVPDEGKVYGSARDVTLEVEQAIILKESQQTNKHVQAALAAGAIIGTWNWNFEDDFFTFDEGFAFAFGHDLSSAQTGLPIDAVLVHVHPEDRPGLNAAIAQTIERGGAYARQYRVRRADGNYYWIEANGRVEFDAAGKSTNFPGFIIDVDERVSLEAERDRATAELRTLSNTLETRIATRTAELMQAEESLRQSQKMEAVGQLTGGLAHDFNNLLTAVTGGLEILAAKVAKGEYGKLDRYIAMAQTGANRAAALTQRLLAFSRRQTLAPIPTDVDRLIASMEEMIDHTLGPEFEVKVVSIPGLWPVLVDAPQLENALLNLGINARDAMPDGGLLTIETSNERLDARAAADQDLPEGEYVSICVTDTGIGMPPEVIARVFDPFFTTKPIGQGTGLGLSMIYGFVRQSGGQVRIYSEVGKGTTMCLYLPRYLGDVAATEQEAGNVDAGKALPGETILVVEDEIAIRQLVADVLSDAGYRVLEAPNGPAGVKLLQSEERIDLLITDVGLPGGLNGRQVADAGRVVRPALKVLFVTGYAANAAVGAGHLDEGMQVLTKPFNIAELEMRIREMIGNESAALPS</sequence>
<dbReference type="SMART" id="SM00387">
    <property type="entry name" value="HATPase_c"/>
    <property type="match status" value="1"/>
</dbReference>
<feature type="domain" description="PAC" evidence="10">
    <location>
        <begin position="223"/>
        <end position="275"/>
    </location>
</feature>
<dbReference type="InterPro" id="IPR003661">
    <property type="entry name" value="HisK_dim/P_dom"/>
</dbReference>
<dbReference type="Pfam" id="PF00512">
    <property type="entry name" value="HisKA"/>
    <property type="match status" value="1"/>
</dbReference>
<dbReference type="PROSITE" id="PS50112">
    <property type="entry name" value="PAS"/>
    <property type="match status" value="1"/>
</dbReference>
<keyword evidence="4" id="KW-0808">Transferase</keyword>
<comment type="caution">
    <text evidence="11">The sequence shown here is derived from an EMBL/GenBank/DDBJ whole genome shotgun (WGS) entry which is preliminary data.</text>
</comment>
<proteinExistence type="predicted"/>
<dbReference type="EMBL" id="MIGY01000001">
    <property type="protein sequence ID" value="PPU10005.1"/>
    <property type="molecule type" value="Genomic_DNA"/>
</dbReference>
<dbReference type="InterPro" id="IPR005467">
    <property type="entry name" value="His_kinase_dom"/>
</dbReference>
<dbReference type="InterPro" id="IPR003594">
    <property type="entry name" value="HATPase_dom"/>
</dbReference>
<dbReference type="Proteomes" id="UP000239204">
    <property type="component" value="Unassembled WGS sequence"/>
</dbReference>
<dbReference type="PROSITE" id="PS50110">
    <property type="entry name" value="RESPONSE_REGULATORY"/>
    <property type="match status" value="1"/>
</dbReference>
<dbReference type="Pfam" id="PF08447">
    <property type="entry name" value="PAS_3"/>
    <property type="match status" value="3"/>
</dbReference>
<evidence type="ECO:0000256" key="3">
    <source>
        <dbReference type="ARBA" id="ARBA00022553"/>
    </source>
</evidence>
<dbReference type="Gene3D" id="1.10.287.130">
    <property type="match status" value="1"/>
</dbReference>
<keyword evidence="5" id="KW-0418">Kinase</keyword>
<dbReference type="SUPFAM" id="SSF47384">
    <property type="entry name" value="Homodimeric domain of signal transducing histidine kinase"/>
    <property type="match status" value="1"/>
</dbReference>
<dbReference type="PRINTS" id="PR00344">
    <property type="entry name" value="BCTRLSENSOR"/>
</dbReference>
<dbReference type="SMART" id="SM00086">
    <property type="entry name" value="PAC"/>
    <property type="match status" value="3"/>
</dbReference>
<evidence type="ECO:0000259" key="8">
    <source>
        <dbReference type="PROSITE" id="PS50110"/>
    </source>
</evidence>
<dbReference type="Gene3D" id="3.30.450.20">
    <property type="entry name" value="PAS domain"/>
    <property type="match status" value="4"/>
</dbReference>
<evidence type="ECO:0000256" key="2">
    <source>
        <dbReference type="ARBA" id="ARBA00012438"/>
    </source>
</evidence>
<dbReference type="CDD" id="cd00130">
    <property type="entry name" value="PAS"/>
    <property type="match status" value="3"/>
</dbReference>
<evidence type="ECO:0000256" key="5">
    <source>
        <dbReference type="ARBA" id="ARBA00022777"/>
    </source>
</evidence>
<evidence type="ECO:0000256" key="1">
    <source>
        <dbReference type="ARBA" id="ARBA00000085"/>
    </source>
</evidence>
<name>A0A2S7AJB4_9XANT</name>
<dbReference type="PANTHER" id="PTHR43304">
    <property type="entry name" value="PHYTOCHROME-LIKE PROTEIN CPH1"/>
    <property type="match status" value="1"/>
</dbReference>
<dbReference type="InterPro" id="IPR036097">
    <property type="entry name" value="HisK_dim/P_sf"/>
</dbReference>
<dbReference type="InterPro" id="IPR013655">
    <property type="entry name" value="PAS_fold_3"/>
</dbReference>
<dbReference type="SUPFAM" id="SSF52172">
    <property type="entry name" value="CheY-like"/>
    <property type="match status" value="1"/>
</dbReference>
<evidence type="ECO:0000259" key="9">
    <source>
        <dbReference type="PROSITE" id="PS50112"/>
    </source>
</evidence>
<dbReference type="CDD" id="cd00082">
    <property type="entry name" value="HisKA"/>
    <property type="match status" value="1"/>
</dbReference>
<dbReference type="PANTHER" id="PTHR43304:SF1">
    <property type="entry name" value="PAC DOMAIN-CONTAINING PROTEIN"/>
    <property type="match status" value="1"/>
</dbReference>
<evidence type="ECO:0000259" key="7">
    <source>
        <dbReference type="PROSITE" id="PS50109"/>
    </source>
</evidence>
<dbReference type="NCBIfam" id="TIGR00229">
    <property type="entry name" value="sensory_box"/>
    <property type="match status" value="3"/>
</dbReference>